<protein>
    <submittedName>
        <fullName evidence="2">Cobyrinic acid ac-diamide synthase</fullName>
    </submittedName>
</protein>
<accession>B8FZT2</accession>
<proteinExistence type="predicted"/>
<dbReference type="PANTHER" id="PTHR43384:SF7">
    <property type="entry name" value="CARBON-MONOXIDE DEHYDROGENASE ACCESSORY PROTEIN"/>
    <property type="match status" value="1"/>
</dbReference>
<gene>
    <name evidence="2" type="ordered locus">Dhaf_1096</name>
</gene>
<dbReference type="HOGENOM" id="CLU_082962_0_0_9"/>
<evidence type="ECO:0000313" key="2">
    <source>
        <dbReference type="EMBL" id="ACL19156.1"/>
    </source>
</evidence>
<dbReference type="KEGG" id="dhd:Dhaf_1096"/>
<dbReference type="AlphaFoldDB" id="B8FZT2"/>
<evidence type="ECO:0000259" key="1">
    <source>
        <dbReference type="Pfam" id="PF01656"/>
    </source>
</evidence>
<dbReference type="GO" id="GO:0005829">
    <property type="term" value="C:cytosol"/>
    <property type="evidence" value="ECO:0007669"/>
    <property type="project" value="TreeGrafter"/>
</dbReference>
<dbReference type="SUPFAM" id="SSF52540">
    <property type="entry name" value="P-loop containing nucleoside triphosphate hydrolases"/>
    <property type="match status" value="1"/>
</dbReference>
<dbReference type="InterPro" id="IPR002586">
    <property type="entry name" value="CobQ/CobB/MinD/ParA_Nub-bd_dom"/>
</dbReference>
<dbReference type="Gene3D" id="3.40.50.300">
    <property type="entry name" value="P-loop containing nucleotide triphosphate hydrolases"/>
    <property type="match status" value="1"/>
</dbReference>
<dbReference type="EMBL" id="CP001336">
    <property type="protein sequence ID" value="ACL19156.1"/>
    <property type="molecule type" value="Genomic_DNA"/>
</dbReference>
<dbReference type="GO" id="GO:0009898">
    <property type="term" value="C:cytoplasmic side of plasma membrane"/>
    <property type="evidence" value="ECO:0007669"/>
    <property type="project" value="TreeGrafter"/>
</dbReference>
<dbReference type="InterPro" id="IPR014433">
    <property type="entry name" value="CooC"/>
</dbReference>
<dbReference type="GO" id="GO:0051782">
    <property type="term" value="P:negative regulation of cell division"/>
    <property type="evidence" value="ECO:0007669"/>
    <property type="project" value="TreeGrafter"/>
</dbReference>
<dbReference type="PANTHER" id="PTHR43384">
    <property type="entry name" value="SEPTUM SITE-DETERMINING PROTEIN MIND HOMOLOG, CHLOROPLASTIC-RELATED"/>
    <property type="match status" value="1"/>
</dbReference>
<organism evidence="2 3">
    <name type="scientific">Desulfitobacterium hafniense (strain DSM 10664 / DCB-2)</name>
    <dbReference type="NCBI Taxonomy" id="272564"/>
    <lineage>
        <taxon>Bacteria</taxon>
        <taxon>Bacillati</taxon>
        <taxon>Bacillota</taxon>
        <taxon>Clostridia</taxon>
        <taxon>Eubacteriales</taxon>
        <taxon>Desulfitobacteriaceae</taxon>
        <taxon>Desulfitobacterium</taxon>
    </lineage>
</organism>
<dbReference type="InterPro" id="IPR027417">
    <property type="entry name" value="P-loop_NTPase"/>
</dbReference>
<reference evidence="2 3" key="1">
    <citation type="journal article" date="2012" name="BMC Microbiol.">
        <title>Genome sequence of Desulfitobacterium hafniense DCB-2, a Gram-positive anaerobe capable of dehalogenation and metal reduction.</title>
        <authorList>
            <person name="Kim S.H."/>
            <person name="Harzman C."/>
            <person name="Davis J.K."/>
            <person name="Hutcheson R."/>
            <person name="Broderick J.B."/>
            <person name="Marsh T.L."/>
            <person name="Tiedje J.M."/>
        </authorList>
    </citation>
    <scope>NUCLEOTIDE SEQUENCE [LARGE SCALE GENOMIC DNA]</scope>
    <source>
        <strain evidence="3">DSM 10664 / DCB-2</strain>
    </source>
</reference>
<sequence length="265" mass="29210">MIRANRHKRVIAVCGKGGVGKTAFTAMLTRSLLESQKAGDLLVIDADPAMGLPNTLGIQVEKTIGHVRDLIINTARAGIGEDRVDLSSRLDYLVLETLYESDDYAFLAMGRTDSQGCFCSVNDLLKKSIRILSERFDTIVIDGEAGLEQMNRQVMNMVDLLIILSDTSTRGLQTVEHITKMVTEDHVIDCTQLGVVFNRVINNELLLTQAAERIGIEVFGMVPQDQSIVHYDLIGQPLTELPADSLALSAIRDFVANHIVQLDCR</sequence>
<dbReference type="RefSeq" id="WP_015943196.1">
    <property type="nucleotide sequence ID" value="NC_011830.1"/>
</dbReference>
<dbReference type="Proteomes" id="UP000007726">
    <property type="component" value="Chromosome"/>
</dbReference>
<dbReference type="Pfam" id="PF01656">
    <property type="entry name" value="CbiA"/>
    <property type="match status" value="1"/>
</dbReference>
<dbReference type="GO" id="GO:0005524">
    <property type="term" value="F:ATP binding"/>
    <property type="evidence" value="ECO:0007669"/>
    <property type="project" value="TreeGrafter"/>
</dbReference>
<dbReference type="GO" id="GO:0016887">
    <property type="term" value="F:ATP hydrolysis activity"/>
    <property type="evidence" value="ECO:0007669"/>
    <property type="project" value="TreeGrafter"/>
</dbReference>
<dbReference type="PIRSF" id="PIRSF005647">
    <property type="entry name" value="CooC"/>
    <property type="match status" value="1"/>
</dbReference>
<name>B8FZT2_DESHD</name>
<feature type="domain" description="CobQ/CobB/MinD/ParA nucleotide binding" evidence="1">
    <location>
        <begin position="11"/>
        <end position="233"/>
    </location>
</feature>
<dbReference type="InterPro" id="IPR050625">
    <property type="entry name" value="ParA/MinD_ATPase"/>
</dbReference>
<evidence type="ECO:0000313" key="3">
    <source>
        <dbReference type="Proteomes" id="UP000007726"/>
    </source>
</evidence>